<dbReference type="SMART" id="SM00409">
    <property type="entry name" value="IG"/>
    <property type="match status" value="3"/>
</dbReference>
<keyword evidence="4" id="KW-0393">Immunoglobulin domain</keyword>
<name>A0A5J5CIE5_9PERO</name>
<dbReference type="Proteomes" id="UP000327493">
    <property type="component" value="Chromosome 23"/>
</dbReference>
<evidence type="ECO:0000256" key="1">
    <source>
        <dbReference type="ARBA" id="ARBA00022729"/>
    </source>
</evidence>
<evidence type="ECO:0000259" key="5">
    <source>
        <dbReference type="PROSITE" id="PS50835"/>
    </source>
</evidence>
<keyword evidence="2" id="KW-1015">Disulfide bond</keyword>
<dbReference type="PANTHER" id="PTHR44337:SF20">
    <property type="entry name" value="CARCINOEMBRYONIC ANTIGEN-RELATED CELL ADHESION MOLECULE 5-RELATED"/>
    <property type="match status" value="1"/>
</dbReference>
<evidence type="ECO:0000313" key="6">
    <source>
        <dbReference type="EMBL" id="KAA8579990.1"/>
    </source>
</evidence>
<feature type="non-terminal residue" evidence="6">
    <location>
        <position position="1"/>
    </location>
</feature>
<gene>
    <name evidence="6" type="ORF">FQN60_005525</name>
</gene>
<keyword evidence="3" id="KW-0325">Glycoprotein</keyword>
<sequence length="775" mass="83241">NKVKSVLPAHSDGPSSLEIDGVDVVTVGIPYGFQCTAECYPDCRYSWTRGNKSTQGPELSLQLLQIVPTQSLTCTVVNPETGRSASVQKTLQVTAGPSNIQISGPAFLMYGVASIFTCSADCYPSCSYSWTIVWEKEPINTAQGNTIPVTPAASTVLSESLICKAQDTISDLYISTTVSLPVAITSDISIIGDSTVTMGKQYLFICQAVCVPTCNFVWQYMGTTLYGDQVQIPILHQGEKTKFASHLQITFSDYSKIEPLTCEATNVLTNTTISSTIDLSVIGSITWLKNKQPMAASERVLFSPDNTTVTFSPLLQADEDGPSSVGISGLDVMTVGITYDFQCSASCHPTCQFTWTRGNVTYQGSNLSLHFEEQLPTQNLTCTALNPATGISVTAQKTLLVIAGPSNIQISGPAFLTAGVASNFTCSADCYPSCSYSWIFDREWEPFSTTQGNTISVTPPAGFVGSDTLICLFNINIAGASAVAIGKMYTYTCYATCTPSCVFTWTFMGKTYEGDQLQITISDYSKTGTLTCEATNNMSHATISATKNLTVIDPFSVRPGSQALPVADGPDEVLIVKPDKESVGEMMFTQPGSTTELQCLTDCFPACSINWFYRGSLLATNASILFTPVTPPYENPLTCMALNPATKKNRTAETTVVVPDGPRNVIIKGPYTLEIGVTASFTCSAECTPSCRFKWTLYGKTVTGSGIDITVNRQVSEETISCQAENTFTGKTVAVKRTLSVSGRLEILTGVDVKTRLEEHTSTTFSQIANALSTV</sequence>
<dbReference type="InterPro" id="IPR003599">
    <property type="entry name" value="Ig_sub"/>
</dbReference>
<protein>
    <recommendedName>
        <fullName evidence="5">Ig-like domain-containing protein</fullName>
    </recommendedName>
</protein>
<evidence type="ECO:0000256" key="4">
    <source>
        <dbReference type="ARBA" id="ARBA00023319"/>
    </source>
</evidence>
<feature type="domain" description="Ig-like" evidence="5">
    <location>
        <begin position="662"/>
        <end position="740"/>
    </location>
</feature>
<dbReference type="PROSITE" id="PS50835">
    <property type="entry name" value="IG_LIKE"/>
    <property type="match status" value="5"/>
</dbReference>
<proteinExistence type="predicted"/>
<keyword evidence="1" id="KW-0732">Signal</keyword>
<dbReference type="SUPFAM" id="SSF48726">
    <property type="entry name" value="Immunoglobulin"/>
    <property type="match status" value="4"/>
</dbReference>
<organism evidence="6 7">
    <name type="scientific">Etheostoma spectabile</name>
    <name type="common">orangethroat darter</name>
    <dbReference type="NCBI Taxonomy" id="54343"/>
    <lineage>
        <taxon>Eukaryota</taxon>
        <taxon>Metazoa</taxon>
        <taxon>Chordata</taxon>
        <taxon>Craniata</taxon>
        <taxon>Vertebrata</taxon>
        <taxon>Euteleostomi</taxon>
        <taxon>Actinopterygii</taxon>
        <taxon>Neopterygii</taxon>
        <taxon>Teleostei</taxon>
        <taxon>Neoteleostei</taxon>
        <taxon>Acanthomorphata</taxon>
        <taxon>Eupercaria</taxon>
        <taxon>Perciformes</taxon>
        <taxon>Percoidei</taxon>
        <taxon>Percidae</taxon>
        <taxon>Etheostomatinae</taxon>
        <taxon>Etheostoma</taxon>
    </lineage>
</organism>
<dbReference type="Gene3D" id="2.60.40.10">
    <property type="entry name" value="Immunoglobulins"/>
    <property type="match status" value="2"/>
</dbReference>
<dbReference type="PANTHER" id="PTHR44337">
    <property type="entry name" value="CARCINOEMBRYONIC ANTIGEN-RELATED CELL ADHESION MOLECULE 8"/>
    <property type="match status" value="1"/>
</dbReference>
<comment type="caution">
    <text evidence="6">The sequence shown here is derived from an EMBL/GenBank/DDBJ whole genome shotgun (WGS) entry which is preliminary data.</text>
</comment>
<accession>A0A5J5CIE5</accession>
<dbReference type="InterPro" id="IPR052598">
    <property type="entry name" value="IgSF_CEA-related"/>
</dbReference>
<evidence type="ECO:0000256" key="2">
    <source>
        <dbReference type="ARBA" id="ARBA00023157"/>
    </source>
</evidence>
<feature type="domain" description="Ig-like" evidence="5">
    <location>
        <begin position="578"/>
        <end position="657"/>
    </location>
</feature>
<dbReference type="AlphaFoldDB" id="A0A5J5CIE5"/>
<dbReference type="EMBL" id="VOFY01000023">
    <property type="protein sequence ID" value="KAA8579990.1"/>
    <property type="molecule type" value="Genomic_DNA"/>
</dbReference>
<evidence type="ECO:0000256" key="3">
    <source>
        <dbReference type="ARBA" id="ARBA00023180"/>
    </source>
</evidence>
<dbReference type="InterPro" id="IPR007110">
    <property type="entry name" value="Ig-like_dom"/>
</dbReference>
<reference evidence="6 7" key="1">
    <citation type="submission" date="2019-08" db="EMBL/GenBank/DDBJ databases">
        <title>A chromosome-level genome assembly, high-density linkage maps, and genome scans reveal the genomic architecture of hybrid incompatibilities underlying speciation via character displacement in darters (Percidae: Etheostominae).</title>
        <authorList>
            <person name="Moran R.L."/>
            <person name="Catchen J.M."/>
            <person name="Fuller R.C."/>
        </authorList>
    </citation>
    <scope>NUCLEOTIDE SEQUENCE [LARGE SCALE GENOMIC DNA]</scope>
    <source>
        <strain evidence="6">EspeVRDwgs_2016</strain>
        <tissue evidence="6">Muscle</tissue>
    </source>
</reference>
<evidence type="ECO:0000313" key="7">
    <source>
        <dbReference type="Proteomes" id="UP000327493"/>
    </source>
</evidence>
<keyword evidence="7" id="KW-1185">Reference proteome</keyword>
<dbReference type="InterPro" id="IPR036179">
    <property type="entry name" value="Ig-like_dom_sf"/>
</dbReference>
<feature type="domain" description="Ig-like" evidence="5">
    <location>
        <begin position="181"/>
        <end position="280"/>
    </location>
</feature>
<feature type="domain" description="Ig-like" evidence="5">
    <location>
        <begin position="14"/>
        <end position="92"/>
    </location>
</feature>
<feature type="non-terminal residue" evidence="6">
    <location>
        <position position="775"/>
    </location>
</feature>
<dbReference type="InterPro" id="IPR013783">
    <property type="entry name" value="Ig-like_fold"/>
</dbReference>
<feature type="domain" description="Ig-like" evidence="5">
    <location>
        <begin position="460"/>
        <end position="550"/>
    </location>
</feature>